<keyword evidence="5 8" id="KW-0812">Transmembrane</keyword>
<feature type="transmembrane region" description="Helical" evidence="8">
    <location>
        <begin position="80"/>
        <end position="103"/>
    </location>
</feature>
<accession>A0A0R2EI71</accession>
<gene>
    <name evidence="11" type="ORF">HCY95_01333</name>
</gene>
<sequence length="299" mass="31999">MNDWEKRLTGPSKETNQERLGRVLTTLSITVIGLLVVTILVFLASKGLSLFFKYGVNVWDFLSGTDWSPKKGFYGALPMIVTSFGVTMMAGVVALPLALMVALAVTEILPATFRKVTQPVIELLVGIPSVVYGFVGLTVIIPVLRQWFGGTGFGMLAATVVLFLMIVPTMVSMTIDTLLAVPESYRMASRGLGATRWQTIYRTILPSATGGVLTAMIFGMARAFGEALAVQMVIGNASIMPTSLMSSAATLTSVLTTGIGNTVMGTAANDALWSLALVLLVMSLFFNLAMRLVNRNKEG</sequence>
<feature type="transmembrane region" description="Helical" evidence="8">
    <location>
        <begin position="123"/>
        <end position="144"/>
    </location>
</feature>
<feature type="transmembrane region" description="Helical" evidence="8">
    <location>
        <begin position="200"/>
        <end position="221"/>
    </location>
</feature>
<comment type="function">
    <text evidence="9">Part of the binding-protein-dependent transport system for phosphate; probably responsible for the translocation of the substrate across the membrane.</text>
</comment>
<dbReference type="InterPro" id="IPR011864">
    <property type="entry name" value="Phosphate_PstC"/>
</dbReference>
<dbReference type="GO" id="GO:0006817">
    <property type="term" value="P:phosphate ion transport"/>
    <property type="evidence" value="ECO:0007669"/>
    <property type="project" value="UniProtKB-KW"/>
</dbReference>
<dbReference type="InterPro" id="IPR051124">
    <property type="entry name" value="Phosphate_Transport_Permease"/>
</dbReference>
<dbReference type="EMBL" id="CP050919">
    <property type="protein sequence ID" value="QIX58895.1"/>
    <property type="molecule type" value="Genomic_DNA"/>
</dbReference>
<evidence type="ECO:0000256" key="3">
    <source>
        <dbReference type="ARBA" id="ARBA00022448"/>
    </source>
</evidence>
<dbReference type="PROSITE" id="PS50928">
    <property type="entry name" value="ABC_TM1"/>
    <property type="match status" value="1"/>
</dbReference>
<dbReference type="Gene3D" id="1.10.3720.10">
    <property type="entry name" value="MetI-like"/>
    <property type="match status" value="1"/>
</dbReference>
<dbReference type="RefSeq" id="WP_048340377.1">
    <property type="nucleotide sequence ID" value="NZ_CP035904.1"/>
</dbReference>
<evidence type="ECO:0000256" key="8">
    <source>
        <dbReference type="RuleBase" id="RU363032"/>
    </source>
</evidence>
<dbReference type="InterPro" id="IPR035906">
    <property type="entry name" value="MetI-like_sf"/>
</dbReference>
<evidence type="ECO:0000313" key="12">
    <source>
        <dbReference type="Proteomes" id="UP000503169"/>
    </source>
</evidence>
<comment type="similarity">
    <text evidence="2 9">Belongs to the binding-protein-dependent transport system permease family. CysTW subfamily.</text>
</comment>
<dbReference type="Pfam" id="PF00528">
    <property type="entry name" value="BPD_transp_1"/>
    <property type="match status" value="1"/>
</dbReference>
<dbReference type="GO" id="GO:0005886">
    <property type="term" value="C:plasma membrane"/>
    <property type="evidence" value="ECO:0007669"/>
    <property type="project" value="UniProtKB-SubCell"/>
</dbReference>
<evidence type="ECO:0000256" key="9">
    <source>
        <dbReference type="RuleBase" id="RU363054"/>
    </source>
</evidence>
<evidence type="ECO:0000256" key="7">
    <source>
        <dbReference type="ARBA" id="ARBA00023136"/>
    </source>
</evidence>
<dbReference type="InterPro" id="IPR000515">
    <property type="entry name" value="MetI-like"/>
</dbReference>
<evidence type="ECO:0000256" key="6">
    <source>
        <dbReference type="ARBA" id="ARBA00022989"/>
    </source>
</evidence>
<protein>
    <recommendedName>
        <fullName evidence="9">Phosphate transport system permease protein</fullName>
    </recommendedName>
</protein>
<dbReference type="PANTHER" id="PTHR30425">
    <property type="entry name" value="PHOSPHATE TRANSPORT SYSTEM PERMEASE PROTEIN PST"/>
    <property type="match status" value="1"/>
</dbReference>
<evidence type="ECO:0000256" key="5">
    <source>
        <dbReference type="ARBA" id="ARBA00022692"/>
    </source>
</evidence>
<dbReference type="AlphaFoldDB" id="A0A0R2EI71"/>
<feature type="transmembrane region" description="Helical" evidence="8">
    <location>
        <begin position="20"/>
        <end position="44"/>
    </location>
</feature>
<feature type="transmembrane region" description="Helical" evidence="8">
    <location>
        <begin position="271"/>
        <end position="293"/>
    </location>
</feature>
<feature type="transmembrane region" description="Helical" evidence="8">
    <location>
        <begin position="156"/>
        <end position="180"/>
    </location>
</feature>
<dbReference type="NCBIfam" id="TIGR02138">
    <property type="entry name" value="phosphate_pstC"/>
    <property type="match status" value="1"/>
</dbReference>
<evidence type="ECO:0000259" key="10">
    <source>
        <dbReference type="PROSITE" id="PS50928"/>
    </source>
</evidence>
<evidence type="ECO:0000256" key="2">
    <source>
        <dbReference type="ARBA" id="ARBA00007069"/>
    </source>
</evidence>
<evidence type="ECO:0000256" key="1">
    <source>
        <dbReference type="ARBA" id="ARBA00004651"/>
    </source>
</evidence>
<organism evidence="11 12">
    <name type="scientific">Limosilactobacillus fermentum</name>
    <name type="common">Lactobacillus fermentum</name>
    <dbReference type="NCBI Taxonomy" id="1613"/>
    <lineage>
        <taxon>Bacteria</taxon>
        <taxon>Bacillati</taxon>
        <taxon>Bacillota</taxon>
        <taxon>Bacilli</taxon>
        <taxon>Lactobacillales</taxon>
        <taxon>Lactobacillaceae</taxon>
        <taxon>Limosilactobacillus</taxon>
    </lineage>
</organism>
<keyword evidence="7 8" id="KW-0472">Membrane</keyword>
<dbReference type="CDD" id="cd06261">
    <property type="entry name" value="TM_PBP2"/>
    <property type="match status" value="1"/>
</dbReference>
<evidence type="ECO:0000313" key="11">
    <source>
        <dbReference type="EMBL" id="QIX58895.1"/>
    </source>
</evidence>
<keyword evidence="3 8" id="KW-0813">Transport</keyword>
<keyword evidence="9" id="KW-0592">Phosphate transport</keyword>
<dbReference type="PANTHER" id="PTHR30425:SF2">
    <property type="entry name" value="ABC TRANSPORTER PERMEASE PROTEIN YQGH-RELATED"/>
    <property type="match status" value="1"/>
</dbReference>
<dbReference type="GO" id="GO:0005315">
    <property type="term" value="F:phosphate transmembrane transporter activity"/>
    <property type="evidence" value="ECO:0007669"/>
    <property type="project" value="InterPro"/>
</dbReference>
<dbReference type="Proteomes" id="UP000503169">
    <property type="component" value="Chromosome"/>
</dbReference>
<proteinExistence type="inferred from homology"/>
<feature type="domain" description="ABC transmembrane type-1" evidence="10">
    <location>
        <begin position="80"/>
        <end position="290"/>
    </location>
</feature>
<reference evidence="11 12" key="1">
    <citation type="submission" date="2020-04" db="EMBL/GenBank/DDBJ databases">
        <title>Novel strain L. Fermentum HFD1 producer antibacterial peptides.</title>
        <authorList>
            <person name="Ozhegov G.D."/>
            <person name="Pavlova A.S."/>
            <person name="Zhuravleva D.E."/>
            <person name="Gogoleva N.V."/>
            <person name="Shagimardanova E.I."/>
            <person name="Markelova M.I."/>
            <person name="Yarullina D.R."/>
            <person name="Kayumov A.R."/>
        </authorList>
    </citation>
    <scope>NUCLEOTIDE SEQUENCE [LARGE SCALE GENOMIC DNA]</scope>
    <source>
        <strain evidence="11 12">HFD1</strain>
    </source>
</reference>
<comment type="subcellular location">
    <subcellularLocation>
        <location evidence="1 8">Cell membrane</location>
        <topology evidence="1 8">Multi-pass membrane protein</topology>
    </subcellularLocation>
</comment>
<name>A0A0R2EI71_LIMFE</name>
<dbReference type="SUPFAM" id="SSF161098">
    <property type="entry name" value="MetI-like"/>
    <property type="match status" value="1"/>
</dbReference>
<keyword evidence="6 8" id="KW-1133">Transmembrane helix</keyword>
<evidence type="ECO:0000256" key="4">
    <source>
        <dbReference type="ARBA" id="ARBA00022475"/>
    </source>
</evidence>
<keyword evidence="4 9" id="KW-1003">Cell membrane</keyword>